<dbReference type="AlphaFoldDB" id="A0A0D5LLF7"/>
<keyword evidence="5" id="KW-1185">Reference proteome</keyword>
<gene>
    <name evidence="4" type="ORF">TM49_03635</name>
</gene>
<dbReference type="GO" id="GO:0051287">
    <property type="term" value="F:NAD binding"/>
    <property type="evidence" value="ECO:0007669"/>
    <property type="project" value="InterPro"/>
</dbReference>
<reference evidence="4 5" key="1">
    <citation type="journal article" date="2015" name="Genome Announc.">
        <title>Complete genome sequence of Martelella endophytica YC6887, which has antifungal activity associated with a halophyte.</title>
        <authorList>
            <person name="Khan A."/>
            <person name="Khan H."/>
            <person name="Chung E.J."/>
            <person name="Hossain M.T."/>
            <person name="Chung Y.R."/>
        </authorList>
    </citation>
    <scope>NUCLEOTIDE SEQUENCE [LARGE SCALE GENOMIC DNA]</scope>
    <source>
        <strain evidence="4">YC6887</strain>
    </source>
</reference>
<name>A0A0D5LLF7_MAREN</name>
<feature type="domain" description="D-isomer specific 2-hydroxyacid dehydrogenase NAD-binding" evidence="3">
    <location>
        <begin position="105"/>
        <end position="276"/>
    </location>
</feature>
<evidence type="ECO:0000256" key="2">
    <source>
        <dbReference type="ARBA" id="ARBA00023027"/>
    </source>
</evidence>
<dbReference type="CDD" id="cd12164">
    <property type="entry name" value="GDH_like_2"/>
    <property type="match status" value="1"/>
</dbReference>
<dbReference type="RefSeq" id="WP_045679572.1">
    <property type="nucleotide sequence ID" value="NZ_CP010803.1"/>
</dbReference>
<dbReference type="InterPro" id="IPR006140">
    <property type="entry name" value="D-isomer_DH_NAD-bd"/>
</dbReference>
<dbReference type="Proteomes" id="UP000032611">
    <property type="component" value="Chromosome"/>
</dbReference>
<dbReference type="PANTHER" id="PTHR43333:SF1">
    <property type="entry name" value="D-ISOMER SPECIFIC 2-HYDROXYACID DEHYDROGENASE NAD-BINDING DOMAIN-CONTAINING PROTEIN"/>
    <property type="match status" value="1"/>
</dbReference>
<dbReference type="Gene3D" id="3.40.50.720">
    <property type="entry name" value="NAD(P)-binding Rossmann-like Domain"/>
    <property type="match status" value="2"/>
</dbReference>
<dbReference type="OrthoDB" id="9787219at2"/>
<dbReference type="PATRIC" id="fig|1486262.3.peg.740"/>
<dbReference type="PANTHER" id="PTHR43333">
    <property type="entry name" value="2-HACID_DH_C DOMAIN-CONTAINING PROTEIN"/>
    <property type="match status" value="1"/>
</dbReference>
<keyword evidence="1" id="KW-0560">Oxidoreductase</keyword>
<accession>A0A0D5LLF7</accession>
<evidence type="ECO:0000259" key="3">
    <source>
        <dbReference type="Pfam" id="PF02826"/>
    </source>
</evidence>
<dbReference type="KEGG" id="mey:TM49_03635"/>
<protein>
    <submittedName>
        <fullName evidence="4">3-phosphoglycerate dehydrogenase</fullName>
    </submittedName>
</protein>
<evidence type="ECO:0000256" key="1">
    <source>
        <dbReference type="ARBA" id="ARBA00023002"/>
    </source>
</evidence>
<proteinExistence type="predicted"/>
<dbReference type="STRING" id="1486262.TM49_03635"/>
<keyword evidence="2" id="KW-0520">NAD</keyword>
<dbReference type="InterPro" id="IPR036291">
    <property type="entry name" value="NAD(P)-bd_dom_sf"/>
</dbReference>
<dbReference type="SUPFAM" id="SSF51735">
    <property type="entry name" value="NAD(P)-binding Rossmann-fold domains"/>
    <property type="match status" value="1"/>
</dbReference>
<evidence type="ECO:0000313" key="4">
    <source>
        <dbReference type="EMBL" id="AJY44981.1"/>
    </source>
</evidence>
<dbReference type="HOGENOM" id="CLU_019796_1_0_5"/>
<dbReference type="GO" id="GO:0016491">
    <property type="term" value="F:oxidoreductase activity"/>
    <property type="evidence" value="ECO:0007669"/>
    <property type="project" value="UniProtKB-KW"/>
</dbReference>
<organism evidence="4 5">
    <name type="scientific">Martelella endophytica</name>
    <dbReference type="NCBI Taxonomy" id="1486262"/>
    <lineage>
        <taxon>Bacteria</taxon>
        <taxon>Pseudomonadati</taxon>
        <taxon>Pseudomonadota</taxon>
        <taxon>Alphaproteobacteria</taxon>
        <taxon>Hyphomicrobiales</taxon>
        <taxon>Aurantimonadaceae</taxon>
        <taxon>Martelella</taxon>
    </lineage>
</organism>
<evidence type="ECO:0000313" key="5">
    <source>
        <dbReference type="Proteomes" id="UP000032611"/>
    </source>
</evidence>
<dbReference type="Pfam" id="PF02826">
    <property type="entry name" value="2-Hacid_dh_C"/>
    <property type="match status" value="1"/>
</dbReference>
<dbReference type="EMBL" id="CP010803">
    <property type="protein sequence ID" value="AJY44981.1"/>
    <property type="molecule type" value="Genomic_DNA"/>
</dbReference>
<sequence>MTDTLVFYSKPDPFELWRDALSPLLGDSVRIERADEVTDPDTVRYALVWMPPEGFFARFPNLELVINLGAGVDRLVARNDLPDVPVTRLSDPEMARMMAGFVLFSVLRHSRDIPHFEAAQVRREWAYRHPRAATEISVAVLGLGELGALAATEIARQGYQTHGWATGPKDLPGVTVHHGDEALAPLLSMADIVVCMLPLTPGTRGRLDAATFAAMKPGAAFVNVSRGEVVDEAAMIAALGSGHLSGATLDVFASEPLSPESPLWTLPGVLITPHLASVALPASAAPQIAANILAIRKGLPLANSVSRVRGY</sequence>